<feature type="compositionally biased region" description="Basic and acidic residues" evidence="2">
    <location>
        <begin position="158"/>
        <end position="167"/>
    </location>
</feature>
<feature type="compositionally biased region" description="Basic and acidic residues" evidence="2">
    <location>
        <begin position="121"/>
        <end position="141"/>
    </location>
</feature>
<feature type="compositionally biased region" description="Low complexity" evidence="2">
    <location>
        <begin position="858"/>
        <end position="868"/>
    </location>
</feature>
<feature type="region of interest" description="Disordered" evidence="2">
    <location>
        <begin position="937"/>
        <end position="956"/>
    </location>
</feature>
<dbReference type="PANTHER" id="PTHR47186">
    <property type="entry name" value="LEUCINE-RICH REPEAT-CONTAINING PROTEIN 57"/>
    <property type="match status" value="1"/>
</dbReference>
<feature type="region of interest" description="Disordered" evidence="2">
    <location>
        <begin position="396"/>
        <end position="473"/>
    </location>
</feature>
<feature type="region of interest" description="Disordered" evidence="2">
    <location>
        <begin position="100"/>
        <end position="213"/>
    </location>
</feature>
<feature type="compositionally biased region" description="Basic and acidic residues" evidence="2">
    <location>
        <begin position="815"/>
        <end position="856"/>
    </location>
</feature>
<comment type="caution">
    <text evidence="4">The sequence shown here is derived from an EMBL/GenBank/DDBJ whole genome shotgun (WGS) entry which is preliminary data.</text>
</comment>
<evidence type="ECO:0000313" key="4">
    <source>
        <dbReference type="EMBL" id="OWM77570.1"/>
    </source>
</evidence>
<dbReference type="InterPro" id="IPR055414">
    <property type="entry name" value="LRR_R13L4/SHOC2-like"/>
</dbReference>
<dbReference type="InterPro" id="IPR032675">
    <property type="entry name" value="LRR_dom_sf"/>
</dbReference>
<feature type="region of interest" description="Disordered" evidence="2">
    <location>
        <begin position="908"/>
        <end position="929"/>
    </location>
</feature>
<proteinExistence type="predicted"/>
<feature type="region of interest" description="Disordered" evidence="2">
    <location>
        <begin position="37"/>
        <end position="60"/>
    </location>
</feature>
<dbReference type="PANTHER" id="PTHR47186:SF54">
    <property type="entry name" value="DISEASE RESISTANCE RPP13-LIKE PROTEIN 4"/>
    <property type="match status" value="1"/>
</dbReference>
<feature type="compositionally biased region" description="Low complexity" evidence="2">
    <location>
        <begin position="911"/>
        <end position="929"/>
    </location>
</feature>
<evidence type="ECO:0000256" key="1">
    <source>
        <dbReference type="ARBA" id="ARBA00022737"/>
    </source>
</evidence>
<gene>
    <name evidence="4" type="ORF">CDL15_Pgr016968</name>
</gene>
<feature type="region of interest" description="Disordered" evidence="2">
    <location>
        <begin position="558"/>
        <end position="601"/>
    </location>
</feature>
<accession>A0A218WYY9</accession>
<feature type="region of interest" description="Disordered" evidence="2">
    <location>
        <begin position="803"/>
        <end position="877"/>
    </location>
</feature>
<dbReference type="Gene3D" id="3.80.10.10">
    <property type="entry name" value="Ribonuclease Inhibitor"/>
    <property type="match status" value="1"/>
</dbReference>
<sequence length="1079" mass="117266">MSEQSPNQLPQGPLNVEPVLDSISGLVDLVREVQKSIPFPDAHGQNDASSAQEDANGGASCFNLCSSAGRKVSASQGVTAEPSSGGGSITLCLTRLVSAGKKGATSAKPVEDGASAGTQTREVKAAAEPKAKAMSDKKDPADPTAVTGPIDGGSPISSKEEVKKEAADAVSSGRSPSRDRKGGSSQQTNGPAVNGLVDDPKVNGESTTVSSTRRHMGDNLKVYNQAEKLLRDLNYIKSELSKLKGLGSGFEGRNDPREQLLQVFNKRNTAPSFPTQALHEELQSLAEKVKGMKNQMPGRSALATSSEAGHQVVKEVAFRAYHLLDNKLSSDIKERIQGTPCFDEFLEYFVQAFRSLDLESKLRLLCFSIFPEDAVVHKKVLVYWWIGEGLVDPQMPEDKKTAGEGLADPQLPEDKKSAGEGLAGPQLPEDKKTAGEGLAGPQLPEDKKTDGDGLVDPKLPKHKTKPPQLPGDKTVTINNVPTANDVLKKLCSKGFINPVLKKGKLSGFKMDPLVRFVVVILAERLGFFSFDTTGIPTADFSSSHRACLVHNRDGNLSRRALISEKNSESSSKGKDKDKDTGHSHTDPIRGKNSESSNKDKDKDMDHLHTLFNVNDPYPDFKLDWFSKLKMLNVLYLGGWQGSKGHHIEVESTEFLRGLKNMKYLKFLSLQGISRITELPDSLCALTNLRILDLNACHHLESLPKKLEELKNLTHLDISECYLLDHIPKGLGQLKQLQVLKGFVVGGMGNNKELCSLVDLKELEKLRKLSITSSRDDFPSENEVAVLRDFPLLKKLTIAWGGKSSKAPADNANGTLREKGTKGDTAISKEGKGKPADEKKVDKDTVREQNDKGDKAVRSQQSAQPASAAKLNPTTSLSKKVAKTVSFRSPAPGTIASVPEVSSKLEIDSPKSRQAMKSQQSAQSTSAAKLTSTISKKFARAVSPRSPAPSTPPSASEVSSKLEKLELQCYPLANAPGWMVKGELKPSKKLYIRGGNLRTFQDGLGKGVTWDVKILCLKYLADLEMDWRDLQKSFPELVYLEKSCCPKLTFFPCNSSGVWINRKSGLLDKVKEDLSWSFLA</sequence>
<evidence type="ECO:0000313" key="5">
    <source>
        <dbReference type="Proteomes" id="UP000197138"/>
    </source>
</evidence>
<keyword evidence="1" id="KW-0677">Repeat</keyword>
<organism evidence="4 5">
    <name type="scientific">Punica granatum</name>
    <name type="common">Pomegranate</name>
    <dbReference type="NCBI Taxonomy" id="22663"/>
    <lineage>
        <taxon>Eukaryota</taxon>
        <taxon>Viridiplantae</taxon>
        <taxon>Streptophyta</taxon>
        <taxon>Embryophyta</taxon>
        <taxon>Tracheophyta</taxon>
        <taxon>Spermatophyta</taxon>
        <taxon>Magnoliopsida</taxon>
        <taxon>eudicotyledons</taxon>
        <taxon>Gunneridae</taxon>
        <taxon>Pentapetalae</taxon>
        <taxon>rosids</taxon>
        <taxon>malvids</taxon>
        <taxon>Myrtales</taxon>
        <taxon>Lythraceae</taxon>
        <taxon>Punica</taxon>
    </lineage>
</organism>
<evidence type="ECO:0000256" key="2">
    <source>
        <dbReference type="SAM" id="MobiDB-lite"/>
    </source>
</evidence>
<dbReference type="SUPFAM" id="SSF52047">
    <property type="entry name" value="RNI-like"/>
    <property type="match status" value="1"/>
</dbReference>
<dbReference type="EMBL" id="MTKT01002534">
    <property type="protein sequence ID" value="OWM77570.1"/>
    <property type="molecule type" value="Genomic_DNA"/>
</dbReference>
<name>A0A218WYY9_PUNGR</name>
<dbReference type="AlphaFoldDB" id="A0A218WYY9"/>
<protein>
    <recommendedName>
        <fullName evidence="3">Disease resistance R13L4/SHOC-2-like LRR domain-containing protein</fullName>
    </recommendedName>
</protein>
<dbReference type="Pfam" id="PF23598">
    <property type="entry name" value="LRR_14"/>
    <property type="match status" value="1"/>
</dbReference>
<dbReference type="Proteomes" id="UP000197138">
    <property type="component" value="Unassembled WGS sequence"/>
</dbReference>
<evidence type="ECO:0000259" key="3">
    <source>
        <dbReference type="Pfam" id="PF23598"/>
    </source>
</evidence>
<reference evidence="5" key="1">
    <citation type="journal article" date="2017" name="Plant J.">
        <title>The pomegranate (Punica granatum L.) genome and the genomics of punicalagin biosynthesis.</title>
        <authorList>
            <person name="Qin G."/>
            <person name="Xu C."/>
            <person name="Ming R."/>
            <person name="Tang H."/>
            <person name="Guyot R."/>
            <person name="Kramer E.M."/>
            <person name="Hu Y."/>
            <person name="Yi X."/>
            <person name="Qi Y."/>
            <person name="Xu X."/>
            <person name="Gao Z."/>
            <person name="Pan H."/>
            <person name="Jian J."/>
            <person name="Tian Y."/>
            <person name="Yue Z."/>
            <person name="Xu Y."/>
        </authorList>
    </citation>
    <scope>NUCLEOTIDE SEQUENCE [LARGE SCALE GENOMIC DNA]</scope>
    <source>
        <strain evidence="5">cv. Dabenzi</strain>
    </source>
</reference>
<feature type="domain" description="Disease resistance R13L4/SHOC-2-like LRR" evidence="3">
    <location>
        <begin position="625"/>
        <end position="805"/>
    </location>
</feature>